<proteinExistence type="predicted"/>
<evidence type="ECO:0000313" key="11">
    <source>
        <dbReference type="Proteomes" id="UP000030655"/>
    </source>
</evidence>
<evidence type="ECO:0000256" key="6">
    <source>
        <dbReference type="ARBA" id="ARBA00022989"/>
    </source>
</evidence>
<feature type="transmembrane region" description="Helical" evidence="8">
    <location>
        <begin position="318"/>
        <end position="336"/>
    </location>
</feature>
<organism evidence="10 11">
    <name type="scientific">Anncaliia algerae PRA339</name>
    <dbReference type="NCBI Taxonomy" id="1288291"/>
    <lineage>
        <taxon>Eukaryota</taxon>
        <taxon>Fungi</taxon>
        <taxon>Fungi incertae sedis</taxon>
        <taxon>Microsporidia</taxon>
        <taxon>Tubulinosematoidea</taxon>
        <taxon>Tubulinosematidae</taxon>
        <taxon>Anncaliia</taxon>
    </lineage>
</organism>
<reference evidence="11" key="1">
    <citation type="submission" date="2013-02" db="EMBL/GenBank/DDBJ databases">
        <authorList>
            <consortium name="The Broad Institute Genome Sequencing Platform"/>
            <person name="Cuomo C."/>
            <person name="Becnel J."/>
            <person name="Sanscrainte N."/>
            <person name="Walker B."/>
            <person name="Young S.K."/>
            <person name="Zeng Q."/>
            <person name="Gargeya S."/>
            <person name="Fitzgerald M."/>
            <person name="Haas B."/>
            <person name="Abouelleil A."/>
            <person name="Alvarado L."/>
            <person name="Arachchi H.M."/>
            <person name="Berlin A.M."/>
            <person name="Chapman S.B."/>
            <person name="Dewar J."/>
            <person name="Goldberg J."/>
            <person name="Griggs A."/>
            <person name="Gujja S."/>
            <person name="Hansen M."/>
            <person name="Howarth C."/>
            <person name="Imamovic A."/>
            <person name="Larimer J."/>
            <person name="McCowan C."/>
            <person name="Murphy C."/>
            <person name="Neiman D."/>
            <person name="Pearson M."/>
            <person name="Priest M."/>
            <person name="Roberts A."/>
            <person name="Saif S."/>
            <person name="Shea T."/>
            <person name="Sisk P."/>
            <person name="Sykes S."/>
            <person name="Wortman J."/>
            <person name="Nusbaum C."/>
            <person name="Birren B."/>
        </authorList>
    </citation>
    <scope>NUCLEOTIDE SEQUENCE [LARGE SCALE GENOMIC DNA]</scope>
    <source>
        <strain evidence="11">PRA339</strain>
    </source>
</reference>
<evidence type="ECO:0000256" key="2">
    <source>
        <dbReference type="ARBA" id="ARBA00022448"/>
    </source>
</evidence>
<dbReference type="GO" id="GO:0016887">
    <property type="term" value="F:ATP hydrolysis activity"/>
    <property type="evidence" value="ECO:0007669"/>
    <property type="project" value="InterPro"/>
</dbReference>
<dbReference type="InterPro" id="IPR027417">
    <property type="entry name" value="P-loop_NTPase"/>
</dbReference>
<dbReference type="PANTHER" id="PTHR48041:SF139">
    <property type="entry name" value="PROTEIN SCARLET"/>
    <property type="match status" value="1"/>
</dbReference>
<dbReference type="STRING" id="1288291.A0A059EX68"/>
<keyword evidence="11" id="KW-1185">Reference proteome</keyword>
<dbReference type="VEuPathDB" id="MicrosporidiaDB:H312_03010"/>
<feature type="transmembrane region" description="Helical" evidence="8">
    <location>
        <begin position="465"/>
        <end position="486"/>
    </location>
</feature>
<evidence type="ECO:0000256" key="8">
    <source>
        <dbReference type="SAM" id="Phobius"/>
    </source>
</evidence>
<dbReference type="InterPro" id="IPR050352">
    <property type="entry name" value="ABCG_transporters"/>
</dbReference>
<feature type="transmembrane region" description="Helical" evidence="8">
    <location>
        <begin position="498"/>
        <end position="517"/>
    </location>
</feature>
<dbReference type="PROSITE" id="PS50893">
    <property type="entry name" value="ABC_TRANSPORTER_2"/>
    <property type="match status" value="1"/>
</dbReference>
<feature type="domain" description="ABC transporter" evidence="9">
    <location>
        <begin position="7"/>
        <end position="245"/>
    </location>
</feature>
<keyword evidence="5" id="KW-0067">ATP-binding</keyword>
<dbReference type="EMBL" id="KK365250">
    <property type="protein sequence ID" value="KCZ79603.1"/>
    <property type="molecule type" value="Genomic_DNA"/>
</dbReference>
<evidence type="ECO:0000256" key="1">
    <source>
        <dbReference type="ARBA" id="ARBA00004141"/>
    </source>
</evidence>
<keyword evidence="6 8" id="KW-1133">Transmembrane helix</keyword>
<evidence type="ECO:0000259" key="9">
    <source>
        <dbReference type="PROSITE" id="PS50893"/>
    </source>
</evidence>
<dbReference type="AlphaFoldDB" id="A0A059EX68"/>
<dbReference type="PANTHER" id="PTHR48041">
    <property type="entry name" value="ABC TRANSPORTER G FAMILY MEMBER 28"/>
    <property type="match status" value="1"/>
</dbReference>
<evidence type="ECO:0000256" key="3">
    <source>
        <dbReference type="ARBA" id="ARBA00022692"/>
    </source>
</evidence>
<evidence type="ECO:0000256" key="7">
    <source>
        <dbReference type="ARBA" id="ARBA00023136"/>
    </source>
</evidence>
<dbReference type="GO" id="GO:0016020">
    <property type="term" value="C:membrane"/>
    <property type="evidence" value="ECO:0007669"/>
    <property type="project" value="UniProtKB-SubCell"/>
</dbReference>
<keyword evidence="3 8" id="KW-0812">Transmembrane</keyword>
<dbReference type="GO" id="GO:0005524">
    <property type="term" value="F:ATP binding"/>
    <property type="evidence" value="ECO:0007669"/>
    <property type="project" value="UniProtKB-KW"/>
</dbReference>
<dbReference type="InterPro" id="IPR003593">
    <property type="entry name" value="AAA+_ATPase"/>
</dbReference>
<name>A0A059EX68_9MICR</name>
<keyword evidence="7 8" id="KW-0472">Membrane</keyword>
<dbReference type="HOGENOM" id="CLU_030425_0_0_1"/>
<gene>
    <name evidence="10" type="ORF">H312_03010</name>
</gene>
<comment type="subcellular location">
    <subcellularLocation>
        <location evidence="1">Membrane</location>
        <topology evidence="1">Multi-pass membrane protein</topology>
    </subcellularLocation>
</comment>
<dbReference type="SMART" id="SM00382">
    <property type="entry name" value="AAA"/>
    <property type="match status" value="1"/>
</dbReference>
<dbReference type="OrthoDB" id="2141921at2759"/>
<feature type="transmembrane region" description="Helical" evidence="8">
    <location>
        <begin position="578"/>
        <end position="598"/>
    </location>
</feature>
<dbReference type="InterPro" id="IPR017871">
    <property type="entry name" value="ABC_transporter-like_CS"/>
</dbReference>
<feature type="transmembrane region" description="Helical" evidence="8">
    <location>
        <begin position="435"/>
        <end position="458"/>
    </location>
</feature>
<protein>
    <recommendedName>
        <fullName evidence="9">ABC transporter domain-containing protein</fullName>
    </recommendedName>
</protein>
<dbReference type="InterPro" id="IPR003439">
    <property type="entry name" value="ABC_transporter-like_ATP-bd"/>
</dbReference>
<dbReference type="SUPFAM" id="SSF52540">
    <property type="entry name" value="P-loop containing nucleoside triphosphate hydrolases"/>
    <property type="match status" value="1"/>
</dbReference>
<dbReference type="InterPro" id="IPR043926">
    <property type="entry name" value="ABCG_dom"/>
</dbReference>
<dbReference type="Pfam" id="PF00005">
    <property type="entry name" value="ABC_tran"/>
    <property type="match status" value="1"/>
</dbReference>
<dbReference type="PROSITE" id="PS00211">
    <property type="entry name" value="ABC_TRANSPORTER_1"/>
    <property type="match status" value="1"/>
</dbReference>
<dbReference type="GO" id="GO:0140359">
    <property type="term" value="F:ABC-type transporter activity"/>
    <property type="evidence" value="ECO:0007669"/>
    <property type="project" value="InterPro"/>
</dbReference>
<sequence>MFELNELTWNNITIEVKTKGKNLRILDNVSGKAKAGRMHIIMGPSGSGKSTLINTLMGHVPFEFRTSGEILVDDAERKNSFKSMVGLCDQQDAYFDHYTVFDFLKFHSFGKNRNFDENESEERINFLLRRLKLDNKRDTLVSKLSGGERKRVVLISELMTKKKVIFLDEPTSGLDSHLALDLIHFLKEITIKDNLLMFVTIHQPSPTIVNMFDDFTFIAWGRVMYHGEYAKCEQFFADHGFVKPSHITFTEYLFELTCEKSCFDEIVPNLDKVQSLLPPTDLSPVNSNKSNYIFETKVNYKVISALFKRMLSNYFKNTNILTMMFSLLLYGGYFFSILKFRSEIIETFESKEGGEIVGIAFSALLYFTTIFSFFVTSIHQRCISFCLENRQLLKSEIKNNSYSISELLVSLVLLCCFQSVALFILFSIIINAINIYLSLLIFFILLPFVFLFTLVSILISFLIPFIAPFISVVVHSLFLILSAAMVSKSLLEGGSVDITNIPCGSLIMFIGMAFQFFPDLLYNTMIRNIYFINFAKCFKKNTIDYEHIKTALAKKHFKAYILMLSGYIGDKYHDTWRFLLSAAVAVLILYLLAINLTYSLKVRLLIPFRYRLQKK</sequence>
<accession>A0A059EX68</accession>
<dbReference type="Gene3D" id="3.40.50.300">
    <property type="entry name" value="P-loop containing nucleotide triphosphate hydrolases"/>
    <property type="match status" value="1"/>
</dbReference>
<feature type="transmembrane region" description="Helical" evidence="8">
    <location>
        <begin position="407"/>
        <end position="429"/>
    </location>
</feature>
<keyword evidence="4" id="KW-0547">Nucleotide-binding</keyword>
<evidence type="ECO:0000256" key="5">
    <source>
        <dbReference type="ARBA" id="ARBA00022840"/>
    </source>
</evidence>
<evidence type="ECO:0000313" key="10">
    <source>
        <dbReference type="EMBL" id="KCZ79603.1"/>
    </source>
</evidence>
<dbReference type="Proteomes" id="UP000030655">
    <property type="component" value="Unassembled WGS sequence"/>
</dbReference>
<keyword evidence="2" id="KW-0813">Transport</keyword>
<feature type="transmembrane region" description="Helical" evidence="8">
    <location>
        <begin position="356"/>
        <end position="375"/>
    </location>
</feature>
<reference evidence="10 11" key="2">
    <citation type="submission" date="2014-03" db="EMBL/GenBank/DDBJ databases">
        <title>The Genome Sequence of Anncaliia algerae insect isolate PRA339.</title>
        <authorList>
            <consortium name="The Broad Institute Genome Sequencing Platform"/>
            <consortium name="The Broad Institute Genome Sequencing Center for Infectious Disease"/>
            <person name="Cuomo C."/>
            <person name="Becnel J."/>
            <person name="Sanscrainte N."/>
            <person name="Walker B."/>
            <person name="Young S.K."/>
            <person name="Zeng Q."/>
            <person name="Gargeya S."/>
            <person name="Fitzgerald M."/>
            <person name="Haas B."/>
            <person name="Abouelleil A."/>
            <person name="Alvarado L."/>
            <person name="Arachchi H.M."/>
            <person name="Berlin A.M."/>
            <person name="Chapman S.B."/>
            <person name="Dewar J."/>
            <person name="Goldberg J."/>
            <person name="Griggs A."/>
            <person name="Gujja S."/>
            <person name="Hansen M."/>
            <person name="Howarth C."/>
            <person name="Imamovic A."/>
            <person name="Larimer J."/>
            <person name="McCowan C."/>
            <person name="Murphy C."/>
            <person name="Neiman D."/>
            <person name="Pearson M."/>
            <person name="Priest M."/>
            <person name="Roberts A."/>
            <person name="Saif S."/>
            <person name="Shea T."/>
            <person name="Sisk P."/>
            <person name="Sykes S."/>
            <person name="Wortman J."/>
            <person name="Nusbaum C."/>
            <person name="Birren B."/>
        </authorList>
    </citation>
    <scope>NUCLEOTIDE SEQUENCE [LARGE SCALE GENOMIC DNA]</scope>
    <source>
        <strain evidence="10 11">PRA339</strain>
    </source>
</reference>
<dbReference type="Pfam" id="PF19055">
    <property type="entry name" value="ABC2_membrane_7"/>
    <property type="match status" value="1"/>
</dbReference>
<evidence type="ECO:0000256" key="4">
    <source>
        <dbReference type="ARBA" id="ARBA00022741"/>
    </source>
</evidence>